<dbReference type="RefSeq" id="WP_013361459.1">
    <property type="nucleotide sequence ID" value="NC_014614.1"/>
</dbReference>
<gene>
    <name evidence="1" type="ordered locus">CLOST_1246</name>
</gene>
<accession>E3PY51</accession>
<reference evidence="2" key="1">
    <citation type="journal article" date="2010" name="BMC Genomics">
        <title>Clostridium sticklandii, a specialist in amino acid degradation:revisiting its metabolism through its genome sequence.</title>
        <authorList>
            <person name="Fonknechten N."/>
            <person name="Chaussonnerie S."/>
            <person name="Tricot S."/>
            <person name="Lajus A."/>
            <person name="Andreesen J.R."/>
            <person name="Perchat N."/>
            <person name="Pelletier E."/>
            <person name="Gouyvenoux M."/>
            <person name="Barbe V."/>
            <person name="Salanoubat M."/>
            <person name="Le Paslier D."/>
            <person name="Weissenbach J."/>
            <person name="Cohen G.N."/>
            <person name="Kreimeyer A."/>
        </authorList>
    </citation>
    <scope>NUCLEOTIDE SEQUENCE [LARGE SCALE GENOMIC DNA]</scope>
    <source>
        <strain evidence="2">ATCC 12662 / DSM 519 / JCM 1433 / CCUG 9281 / NCIMB 10654 / HF</strain>
    </source>
</reference>
<dbReference type="BioCyc" id="CSTI499177:GJE9-1294-MONOMER"/>
<proteinExistence type="predicted"/>
<dbReference type="KEGG" id="cst:CLOST_1246"/>
<name>E3PY51_ACESD</name>
<protein>
    <recommendedName>
        <fullName evidence="3">DUF2726 domain-containing protein</fullName>
    </recommendedName>
</protein>
<dbReference type="GeneID" id="35558007"/>
<evidence type="ECO:0000313" key="1">
    <source>
        <dbReference type="EMBL" id="CBH21366.1"/>
    </source>
</evidence>
<sequence length="299" mass="35398">MKESTIIKISKFLDENGFELLNHKNNTLRIRHLSCDTEFDLNYTSKKNIKCIRCNPIEKLKKESSLKIYQLNEKLKENNQDLVARFSYIRTTKDKVVIENTKTKEVSKSNRYENIIHHNNTISFDISTKNETIVQHAFQEFGFNPDPDFVLNIAKNLQFPDCKSKQPLRFDLALRYYESIVLIIEIDLDSHFYDNSKNKMFNEYVSLNDRIKKDSIKDKYCLYREYPLLRLTPISSRSKYDESRLIKLNNNKYCAQLIGTTNSFNKSVDIMTQVNKETNNKSFEKFIKDIKDNIIYCIN</sequence>
<dbReference type="HOGENOM" id="CLU_929719_0_0_9"/>
<organism evidence="1 2">
    <name type="scientific">Acetoanaerobium sticklandii (strain ATCC 12662 / DSM 519 / JCM 1433 / CCUG 9281 / NCIMB 10654 / HF)</name>
    <name type="common">Clostridium sticklandii</name>
    <dbReference type="NCBI Taxonomy" id="499177"/>
    <lineage>
        <taxon>Bacteria</taxon>
        <taxon>Bacillati</taxon>
        <taxon>Bacillota</taxon>
        <taxon>Clostridia</taxon>
        <taxon>Peptostreptococcales</taxon>
        <taxon>Filifactoraceae</taxon>
        <taxon>Acetoanaerobium</taxon>
    </lineage>
</organism>
<dbReference type="Proteomes" id="UP000007041">
    <property type="component" value="Chromosome"/>
</dbReference>
<dbReference type="EMBL" id="FP565809">
    <property type="protein sequence ID" value="CBH21366.1"/>
    <property type="molecule type" value="Genomic_DNA"/>
</dbReference>
<evidence type="ECO:0000313" key="2">
    <source>
        <dbReference type="Proteomes" id="UP000007041"/>
    </source>
</evidence>
<dbReference type="AlphaFoldDB" id="E3PY51"/>
<evidence type="ECO:0008006" key="3">
    <source>
        <dbReference type="Google" id="ProtNLM"/>
    </source>
</evidence>
<keyword evidence="2" id="KW-1185">Reference proteome</keyword>